<dbReference type="Proteomes" id="UP000813463">
    <property type="component" value="Chromosome 4"/>
</dbReference>
<evidence type="ECO:0000313" key="3">
    <source>
        <dbReference type="RefSeq" id="XP_056698540.1"/>
    </source>
</evidence>
<protein>
    <recommendedName>
        <fullName evidence="1">Endonuclease/exonuclease/phosphatase domain-containing protein</fullName>
    </recommendedName>
</protein>
<feature type="domain" description="Endonuclease/exonuclease/phosphatase" evidence="1">
    <location>
        <begin position="4"/>
        <end position="224"/>
    </location>
</feature>
<dbReference type="PANTHER" id="PTHR33710">
    <property type="entry name" value="BNAC02G09200D PROTEIN"/>
    <property type="match status" value="1"/>
</dbReference>
<dbReference type="Pfam" id="PF03372">
    <property type="entry name" value="Exo_endo_phos"/>
    <property type="match status" value="1"/>
</dbReference>
<sequence length="263" mass="30204">MKVLSWNCGGLNDPRSPTLPYRVWLTRIKKPNFVFLSETKMSFIDVKTKLAFLNPSSCFGVDSVGSKGGLVVLTWSNAAVSCILKTKNFVFCEIVESNGSLIYILFVYGEPIVEDRGDVWIDLIRIIEQYPNCLIMGDFNQLDNMEDKLGGADVIRGFDQFYDCRLACDLHDVPFSGPRFTWSNKRDGEDLIMERLDRVYATTQWFDSYPNGKFFNQPLICSDHAAILYDSDPEQTRSNRPYQVEGWCLYFPEIKNMIADVWD</sequence>
<evidence type="ECO:0000313" key="2">
    <source>
        <dbReference type="Proteomes" id="UP000813463"/>
    </source>
</evidence>
<dbReference type="GeneID" id="130472116"/>
<organism evidence="2 3">
    <name type="scientific">Spinacia oleracea</name>
    <name type="common">Spinach</name>
    <dbReference type="NCBI Taxonomy" id="3562"/>
    <lineage>
        <taxon>Eukaryota</taxon>
        <taxon>Viridiplantae</taxon>
        <taxon>Streptophyta</taxon>
        <taxon>Embryophyta</taxon>
        <taxon>Tracheophyta</taxon>
        <taxon>Spermatophyta</taxon>
        <taxon>Magnoliopsida</taxon>
        <taxon>eudicotyledons</taxon>
        <taxon>Gunneridae</taxon>
        <taxon>Pentapetalae</taxon>
        <taxon>Caryophyllales</taxon>
        <taxon>Chenopodiaceae</taxon>
        <taxon>Chenopodioideae</taxon>
        <taxon>Anserineae</taxon>
        <taxon>Spinacia</taxon>
    </lineage>
</organism>
<dbReference type="PANTHER" id="PTHR33710:SF79">
    <property type="entry name" value="OS06G0205337 PROTEIN"/>
    <property type="match status" value="1"/>
</dbReference>
<gene>
    <name evidence="3" type="primary">LOC130472116</name>
</gene>
<reference evidence="3" key="2">
    <citation type="submission" date="2025-08" db="UniProtKB">
        <authorList>
            <consortium name="RefSeq"/>
        </authorList>
    </citation>
    <scope>IDENTIFICATION</scope>
    <source>
        <tissue evidence="3">Leaf</tissue>
    </source>
</reference>
<evidence type="ECO:0000259" key="1">
    <source>
        <dbReference type="Pfam" id="PF03372"/>
    </source>
</evidence>
<name>A0ABM3RSL7_SPIOL</name>
<dbReference type="InterPro" id="IPR036691">
    <property type="entry name" value="Endo/exonu/phosph_ase_sf"/>
</dbReference>
<dbReference type="InterPro" id="IPR005135">
    <property type="entry name" value="Endo/exonuclease/phosphatase"/>
</dbReference>
<proteinExistence type="predicted"/>
<dbReference type="Gene3D" id="3.60.10.10">
    <property type="entry name" value="Endonuclease/exonuclease/phosphatase"/>
    <property type="match status" value="1"/>
</dbReference>
<keyword evidence="2" id="KW-1185">Reference proteome</keyword>
<dbReference type="SUPFAM" id="SSF56219">
    <property type="entry name" value="DNase I-like"/>
    <property type="match status" value="1"/>
</dbReference>
<reference evidence="2" key="1">
    <citation type="journal article" date="2021" name="Nat. Commun.">
        <title>Genomic analyses provide insights into spinach domestication and the genetic basis of agronomic traits.</title>
        <authorList>
            <person name="Cai X."/>
            <person name="Sun X."/>
            <person name="Xu C."/>
            <person name="Sun H."/>
            <person name="Wang X."/>
            <person name="Ge C."/>
            <person name="Zhang Z."/>
            <person name="Wang Q."/>
            <person name="Fei Z."/>
            <person name="Jiao C."/>
            <person name="Wang Q."/>
        </authorList>
    </citation>
    <scope>NUCLEOTIDE SEQUENCE [LARGE SCALE GENOMIC DNA]</scope>
    <source>
        <strain evidence="2">cv. Varoflay</strain>
    </source>
</reference>
<accession>A0ABM3RSL7</accession>
<dbReference type="RefSeq" id="XP_056698540.1">
    <property type="nucleotide sequence ID" value="XM_056842562.1"/>
</dbReference>